<evidence type="ECO:0000256" key="13">
    <source>
        <dbReference type="RuleBase" id="RU367134"/>
    </source>
</evidence>
<protein>
    <recommendedName>
        <fullName evidence="13">Aurora kinase</fullName>
        <ecNumber evidence="13">2.7.11.1</ecNumber>
    </recommendedName>
</protein>
<comment type="catalytic activity">
    <reaction evidence="7 13">
        <text>L-threonyl-[protein] + ATP = O-phospho-L-threonyl-[protein] + ADP + H(+)</text>
        <dbReference type="Rhea" id="RHEA:46608"/>
        <dbReference type="Rhea" id="RHEA-COMP:11060"/>
        <dbReference type="Rhea" id="RHEA-COMP:11605"/>
        <dbReference type="ChEBI" id="CHEBI:15378"/>
        <dbReference type="ChEBI" id="CHEBI:30013"/>
        <dbReference type="ChEBI" id="CHEBI:30616"/>
        <dbReference type="ChEBI" id="CHEBI:61977"/>
        <dbReference type="ChEBI" id="CHEBI:456216"/>
        <dbReference type="EC" id="2.7.11.1"/>
    </reaction>
</comment>
<dbReference type="VEuPathDB" id="VectorBase:PPAPM1_001773"/>
<feature type="binding site" evidence="10">
    <location>
        <begin position="188"/>
        <end position="190"/>
    </location>
    <ligand>
        <name>ATP</name>
        <dbReference type="ChEBI" id="CHEBI:30616"/>
    </ligand>
</feature>
<dbReference type="Pfam" id="PF00069">
    <property type="entry name" value="Pkinase"/>
    <property type="match status" value="1"/>
</dbReference>
<dbReference type="SUPFAM" id="SSF56112">
    <property type="entry name" value="Protein kinase-like (PK-like)"/>
    <property type="match status" value="1"/>
</dbReference>
<proteinExistence type="inferred from homology"/>
<evidence type="ECO:0000313" key="15">
    <source>
        <dbReference type="EnsemblMetazoa" id="PPAI001358-PA"/>
    </source>
</evidence>
<dbReference type="GO" id="GO:0006325">
    <property type="term" value="P:chromatin organization"/>
    <property type="evidence" value="ECO:0007669"/>
    <property type="project" value="UniProtKB-ARBA"/>
</dbReference>
<dbReference type="InterPro" id="IPR011009">
    <property type="entry name" value="Kinase-like_dom_sf"/>
</dbReference>
<comment type="subcellular location">
    <subcellularLocation>
        <location evidence="1">Midbody</location>
    </subcellularLocation>
</comment>
<dbReference type="SMART" id="SM00220">
    <property type="entry name" value="S_TKc"/>
    <property type="match status" value="1"/>
</dbReference>
<accession>A0A1B0D1Y5</accession>
<feature type="region of interest" description="Disordered" evidence="14">
    <location>
        <begin position="1"/>
        <end position="100"/>
    </location>
</feature>
<dbReference type="PANTHER" id="PTHR24350">
    <property type="entry name" value="SERINE/THREONINE-PROTEIN KINASE IAL-RELATED"/>
    <property type="match status" value="1"/>
</dbReference>
<keyword evidence="2 12" id="KW-0723">Serine/threonine-protein kinase</keyword>
<evidence type="ECO:0000256" key="12">
    <source>
        <dbReference type="RuleBase" id="RU000304"/>
    </source>
</evidence>
<dbReference type="FunFam" id="1.10.510.10:FF:000235">
    <property type="entry name" value="Serine/threonine-protein kinase ark1"/>
    <property type="match status" value="1"/>
</dbReference>
<dbReference type="GO" id="GO:0032506">
    <property type="term" value="P:cytokinetic process"/>
    <property type="evidence" value="ECO:0007669"/>
    <property type="project" value="UniProtKB-ARBA"/>
</dbReference>
<evidence type="ECO:0000256" key="3">
    <source>
        <dbReference type="ARBA" id="ARBA00022679"/>
    </source>
</evidence>
<evidence type="ECO:0000256" key="2">
    <source>
        <dbReference type="ARBA" id="ARBA00022527"/>
    </source>
</evidence>
<evidence type="ECO:0000256" key="10">
    <source>
        <dbReference type="PIRSR" id="PIRSR630616-2"/>
    </source>
</evidence>
<dbReference type="GO" id="GO:0005524">
    <property type="term" value="F:ATP binding"/>
    <property type="evidence" value="ECO:0007669"/>
    <property type="project" value="UniProtKB-UniRule"/>
</dbReference>
<feature type="compositionally biased region" description="Polar residues" evidence="14">
    <location>
        <begin position="64"/>
        <end position="74"/>
    </location>
</feature>
<evidence type="ECO:0000256" key="8">
    <source>
        <dbReference type="ARBA" id="ARBA00048679"/>
    </source>
</evidence>
<feature type="active site" description="Proton acceptor" evidence="9">
    <location>
        <position position="235"/>
    </location>
</feature>
<dbReference type="InterPro" id="IPR008271">
    <property type="entry name" value="Ser/Thr_kinase_AS"/>
</dbReference>
<comment type="similarity">
    <text evidence="13">Belongs to the protein kinase superfamily. Ser/Thr protein kinase family. Aurora subfamily.</text>
</comment>
<sequence>MNRKPIVGGKENALQPLQHGNIASQAQQIPEKLLQPQGLVTSTPVVVNKEAPMMPSTREVGGKNENSQGSSSTEDSNEKTDSRHREQKSKPEGASAETEKSKKVWSLSNFDIGRLLGRGKFGNVYIAREKETKFVVALKVLFKKQIQDSGVEHQVRREIEIQSHLRHSNILRMYGYFHDDARIYLILEYAPKGTLFAAQKQQPNNRFEEAQTAGYIKSLASALIYLHEKNVIHRDIKPENLLLGYKGELKIADFGWSVHEMNSMRTTLCGTLDYLPPEMIQGKPHTKTVDLWNLGVLCYELLCGEAPFMAEGYAETYKKISRLDYKVPPYVSKPAVHLMSQLLVLNPDGRLPLPQVMMHPWILLHTTAS</sequence>
<dbReference type="Gene3D" id="3.30.200.20">
    <property type="entry name" value="Phosphorylase Kinase, domain 1"/>
    <property type="match status" value="1"/>
</dbReference>
<feature type="compositionally biased region" description="Basic and acidic residues" evidence="14">
    <location>
        <begin position="76"/>
        <end position="100"/>
    </location>
</feature>
<evidence type="ECO:0000256" key="1">
    <source>
        <dbReference type="ARBA" id="ARBA00004214"/>
    </source>
</evidence>
<evidence type="ECO:0000256" key="4">
    <source>
        <dbReference type="ARBA" id="ARBA00022741"/>
    </source>
</evidence>
<dbReference type="CDD" id="cd14007">
    <property type="entry name" value="STKc_Aurora"/>
    <property type="match status" value="1"/>
</dbReference>
<keyword evidence="16" id="KW-1185">Reference proteome</keyword>
<feature type="cross-link" description="Glycyl lysine isopeptide (Lys-Gly) (interchain with G-Cter in SUMO2)" evidence="11">
    <location>
        <position position="237"/>
    </location>
</feature>
<dbReference type="GO" id="GO:0004674">
    <property type="term" value="F:protein serine/threonine kinase activity"/>
    <property type="evidence" value="ECO:0007669"/>
    <property type="project" value="UniProtKB-KW"/>
</dbReference>
<feature type="binding site" evidence="10">
    <location>
        <position position="139"/>
    </location>
    <ligand>
        <name>ATP</name>
        <dbReference type="ChEBI" id="CHEBI:30616"/>
    </ligand>
</feature>
<dbReference type="PROSITE" id="PS00107">
    <property type="entry name" value="PROTEIN_KINASE_ATP"/>
    <property type="match status" value="1"/>
</dbReference>
<feature type="binding site" evidence="10">
    <location>
        <begin position="239"/>
        <end position="240"/>
    </location>
    <ligand>
        <name>ATP</name>
        <dbReference type="ChEBI" id="CHEBI:30616"/>
    </ligand>
</feature>
<dbReference type="Gene3D" id="1.10.510.10">
    <property type="entry name" value="Transferase(Phosphotransferase) domain 1"/>
    <property type="match status" value="1"/>
</dbReference>
<evidence type="ECO:0000256" key="14">
    <source>
        <dbReference type="SAM" id="MobiDB-lite"/>
    </source>
</evidence>
<keyword evidence="3 13" id="KW-0808">Transferase</keyword>
<dbReference type="EC" id="2.7.11.1" evidence="13"/>
<dbReference type="Proteomes" id="UP000092462">
    <property type="component" value="Unassembled WGS sequence"/>
</dbReference>
<evidence type="ECO:0000256" key="11">
    <source>
        <dbReference type="PIRSR" id="PIRSR630616-3"/>
    </source>
</evidence>
<comment type="catalytic activity">
    <reaction evidence="8 13">
        <text>L-seryl-[protein] + ATP = O-phospho-L-seryl-[protein] + ADP + H(+)</text>
        <dbReference type="Rhea" id="RHEA:17989"/>
        <dbReference type="Rhea" id="RHEA-COMP:9863"/>
        <dbReference type="Rhea" id="RHEA-COMP:11604"/>
        <dbReference type="ChEBI" id="CHEBI:15378"/>
        <dbReference type="ChEBI" id="CHEBI:29999"/>
        <dbReference type="ChEBI" id="CHEBI:30616"/>
        <dbReference type="ChEBI" id="CHEBI:83421"/>
        <dbReference type="ChEBI" id="CHEBI:456216"/>
        <dbReference type="EC" id="2.7.11.1"/>
    </reaction>
</comment>
<feature type="binding site" evidence="10">
    <location>
        <position position="253"/>
    </location>
    <ligand>
        <name>ATP</name>
        <dbReference type="ChEBI" id="CHEBI:30616"/>
    </ligand>
</feature>
<keyword evidence="5 13" id="KW-0418">Kinase</keyword>
<dbReference type="InterPro" id="IPR000719">
    <property type="entry name" value="Prot_kinase_dom"/>
</dbReference>
<dbReference type="InterPro" id="IPR030616">
    <property type="entry name" value="Aur-like"/>
</dbReference>
<dbReference type="EMBL" id="AJVK01022456">
    <property type="status" value="NOT_ANNOTATED_CDS"/>
    <property type="molecule type" value="Genomic_DNA"/>
</dbReference>
<dbReference type="EnsemblMetazoa" id="PPAI001358-RA">
    <property type="protein sequence ID" value="PPAI001358-PA"/>
    <property type="gene ID" value="PPAI001358"/>
</dbReference>
<evidence type="ECO:0000256" key="6">
    <source>
        <dbReference type="ARBA" id="ARBA00022840"/>
    </source>
</evidence>
<dbReference type="AlphaFoldDB" id="A0A1B0D1Y5"/>
<evidence type="ECO:0000256" key="5">
    <source>
        <dbReference type="ARBA" id="ARBA00022777"/>
    </source>
</evidence>
<dbReference type="PROSITE" id="PS50011">
    <property type="entry name" value="PROTEIN_KINASE_DOM"/>
    <property type="match status" value="1"/>
</dbReference>
<dbReference type="InterPro" id="IPR017441">
    <property type="entry name" value="Protein_kinase_ATP_BS"/>
</dbReference>
<keyword evidence="6 10" id="KW-0067">ATP-binding</keyword>
<evidence type="ECO:0000256" key="7">
    <source>
        <dbReference type="ARBA" id="ARBA00047899"/>
    </source>
</evidence>
<feature type="binding site" evidence="10">
    <location>
        <position position="120"/>
    </location>
    <ligand>
        <name>ATP</name>
        <dbReference type="ChEBI" id="CHEBI:30616"/>
    </ligand>
</feature>
<dbReference type="GO" id="GO:0030496">
    <property type="term" value="C:midbody"/>
    <property type="evidence" value="ECO:0007669"/>
    <property type="project" value="UniProtKB-SubCell"/>
</dbReference>
<dbReference type="PROSITE" id="PS00108">
    <property type="entry name" value="PROTEIN_KINASE_ST"/>
    <property type="match status" value="1"/>
</dbReference>
<reference evidence="15" key="1">
    <citation type="submission" date="2022-08" db="UniProtKB">
        <authorList>
            <consortium name="EnsemblMetazoa"/>
        </authorList>
    </citation>
    <scope>IDENTIFICATION</scope>
    <source>
        <strain evidence="15">Israel</strain>
    </source>
</reference>
<name>A0A1B0D1Y5_PHLPP</name>
<evidence type="ECO:0000313" key="16">
    <source>
        <dbReference type="Proteomes" id="UP000092462"/>
    </source>
</evidence>
<dbReference type="VEuPathDB" id="VectorBase:PPAI001358"/>
<evidence type="ECO:0000256" key="9">
    <source>
        <dbReference type="PIRSR" id="PIRSR630616-1"/>
    </source>
</evidence>
<organism evidence="15 16">
    <name type="scientific">Phlebotomus papatasi</name>
    <name type="common">Sandfly</name>
    <dbReference type="NCBI Taxonomy" id="29031"/>
    <lineage>
        <taxon>Eukaryota</taxon>
        <taxon>Metazoa</taxon>
        <taxon>Ecdysozoa</taxon>
        <taxon>Arthropoda</taxon>
        <taxon>Hexapoda</taxon>
        <taxon>Insecta</taxon>
        <taxon>Pterygota</taxon>
        <taxon>Neoptera</taxon>
        <taxon>Endopterygota</taxon>
        <taxon>Diptera</taxon>
        <taxon>Nematocera</taxon>
        <taxon>Psychodoidea</taxon>
        <taxon>Psychodidae</taxon>
        <taxon>Phlebotomus</taxon>
        <taxon>Phlebotomus</taxon>
    </lineage>
</organism>
<dbReference type="GO" id="GO:0000070">
    <property type="term" value="P:mitotic sister chromatid segregation"/>
    <property type="evidence" value="ECO:0007669"/>
    <property type="project" value="UniProtKB-ARBA"/>
</dbReference>
<dbReference type="FunFam" id="3.30.200.20:FF:000042">
    <property type="entry name" value="Aurora kinase A"/>
    <property type="match status" value="1"/>
</dbReference>
<dbReference type="GO" id="GO:0030261">
    <property type="term" value="P:chromosome condensation"/>
    <property type="evidence" value="ECO:0007669"/>
    <property type="project" value="UniProtKB-ARBA"/>
</dbReference>
<keyword evidence="4 10" id="KW-0547">Nucleotide-binding</keyword>